<dbReference type="GO" id="GO:0016020">
    <property type="term" value="C:membrane"/>
    <property type="evidence" value="ECO:0007669"/>
    <property type="project" value="InterPro"/>
</dbReference>
<organism evidence="4 5">
    <name type="scientific">Metschnikowia bicuspidata var. bicuspidata NRRL YB-4993</name>
    <dbReference type="NCBI Taxonomy" id="869754"/>
    <lineage>
        <taxon>Eukaryota</taxon>
        <taxon>Fungi</taxon>
        <taxon>Dikarya</taxon>
        <taxon>Ascomycota</taxon>
        <taxon>Saccharomycotina</taxon>
        <taxon>Pichiomycetes</taxon>
        <taxon>Metschnikowiaceae</taxon>
        <taxon>Metschnikowia</taxon>
    </lineage>
</organism>
<dbReference type="PROSITE" id="PS51419">
    <property type="entry name" value="RAB"/>
    <property type="match status" value="1"/>
</dbReference>
<evidence type="ECO:0000313" key="4">
    <source>
        <dbReference type="EMBL" id="OBA23384.1"/>
    </source>
</evidence>
<evidence type="ECO:0008006" key="6">
    <source>
        <dbReference type="Google" id="ProtNLM"/>
    </source>
</evidence>
<dbReference type="SUPFAM" id="SSF52540">
    <property type="entry name" value="P-loop containing nucleoside triphosphate hydrolases"/>
    <property type="match status" value="1"/>
</dbReference>
<dbReference type="PRINTS" id="PR00449">
    <property type="entry name" value="RASTRNSFRMNG"/>
</dbReference>
<accession>A0A1A0HGT2</accession>
<dbReference type="InterPro" id="IPR001806">
    <property type="entry name" value="Small_GTPase"/>
</dbReference>
<dbReference type="STRING" id="869754.A0A1A0HGT2"/>
<keyword evidence="1" id="KW-0547">Nucleotide-binding</keyword>
<dbReference type="GO" id="GO:0007165">
    <property type="term" value="P:signal transduction"/>
    <property type="evidence" value="ECO:0007669"/>
    <property type="project" value="InterPro"/>
</dbReference>
<dbReference type="GO" id="GO:0005525">
    <property type="term" value="F:GTP binding"/>
    <property type="evidence" value="ECO:0007669"/>
    <property type="project" value="UniProtKB-KW"/>
</dbReference>
<dbReference type="InterPro" id="IPR020849">
    <property type="entry name" value="Small_GTPase_Ras-type"/>
</dbReference>
<protein>
    <recommendedName>
        <fullName evidence="6">P-loop containing nucleoside triphosphate hydrolase protein</fullName>
    </recommendedName>
</protein>
<proteinExistence type="predicted"/>
<feature type="compositionally biased region" description="Polar residues" evidence="3">
    <location>
        <begin position="361"/>
        <end position="370"/>
    </location>
</feature>
<dbReference type="Gene3D" id="3.40.50.300">
    <property type="entry name" value="P-loop containing nucleotide triphosphate hydrolases"/>
    <property type="match status" value="1"/>
</dbReference>
<feature type="compositionally biased region" description="Polar residues" evidence="3">
    <location>
        <begin position="386"/>
        <end position="396"/>
    </location>
</feature>
<name>A0A1A0HGT2_9ASCO</name>
<reference evidence="4 5" key="1">
    <citation type="submission" date="2016-05" db="EMBL/GenBank/DDBJ databases">
        <title>Comparative genomics of biotechnologically important yeasts.</title>
        <authorList>
            <consortium name="DOE Joint Genome Institute"/>
            <person name="Riley R."/>
            <person name="Haridas S."/>
            <person name="Wolfe K.H."/>
            <person name="Lopes M.R."/>
            <person name="Hittinger C.T."/>
            <person name="Goker M."/>
            <person name="Salamov A."/>
            <person name="Wisecaver J."/>
            <person name="Long T.M."/>
            <person name="Aerts A.L."/>
            <person name="Barry K."/>
            <person name="Choi C."/>
            <person name="Clum A."/>
            <person name="Coughlan A.Y."/>
            <person name="Deshpande S."/>
            <person name="Douglass A.P."/>
            <person name="Hanson S.J."/>
            <person name="Klenk H.-P."/>
            <person name="LaButti K."/>
            <person name="Lapidus A."/>
            <person name="Lindquist E."/>
            <person name="Lipzen A."/>
            <person name="Meier-kolthoff J.P."/>
            <person name="Ohm R.A."/>
            <person name="Otillar R.P."/>
            <person name="Pangilinan J."/>
            <person name="Peng Y."/>
            <person name="Rokas A."/>
            <person name="Rosa C.A."/>
            <person name="Scheuner C."/>
            <person name="Sibirny A.A."/>
            <person name="Slot J.C."/>
            <person name="Stielow J.B."/>
            <person name="Sun H."/>
            <person name="Kurtzman C.P."/>
            <person name="Blackwell M."/>
            <person name="Grigoriev I.V."/>
            <person name="Jeffries T.W."/>
        </authorList>
    </citation>
    <scope>NUCLEOTIDE SEQUENCE [LARGE SCALE GENOMIC DNA]</scope>
    <source>
        <strain evidence="4 5">NRRL YB-4993</strain>
    </source>
</reference>
<evidence type="ECO:0000256" key="1">
    <source>
        <dbReference type="ARBA" id="ARBA00022741"/>
    </source>
</evidence>
<dbReference type="SMART" id="SM00175">
    <property type="entry name" value="RAB"/>
    <property type="match status" value="1"/>
</dbReference>
<dbReference type="GeneID" id="30028478"/>
<evidence type="ECO:0000256" key="3">
    <source>
        <dbReference type="SAM" id="MobiDB-lite"/>
    </source>
</evidence>
<dbReference type="RefSeq" id="XP_018713865.1">
    <property type="nucleotide sequence ID" value="XM_018855502.1"/>
</dbReference>
<gene>
    <name evidence="4" type="ORF">METBIDRAFT_29868</name>
</gene>
<feature type="compositionally biased region" description="Low complexity" evidence="3">
    <location>
        <begin position="344"/>
        <end position="360"/>
    </location>
</feature>
<evidence type="ECO:0000256" key="2">
    <source>
        <dbReference type="ARBA" id="ARBA00023134"/>
    </source>
</evidence>
<keyword evidence="5" id="KW-1185">Reference proteome</keyword>
<dbReference type="EMBL" id="LXTC01000001">
    <property type="protein sequence ID" value="OBA23384.1"/>
    <property type="molecule type" value="Genomic_DNA"/>
</dbReference>
<sequence>MLTIILQSQEFATSMRHTLRLTFDSSIPTYRLLFVACSDQRCALKVLSRWLCSIVFTPLNNLLSAINFIFSPFKPSVYSKSQQFTDTKRPQNASKLFIPTYVMYTIVDGITTMNSPFDILVIGQRGVGKTTLLRKYVMGARDVPEFELSECLVYKSVERPCHCLNSSSVTSETTINKHISILNSSAGVDTLLTQNSYQVNNAQTMVFAYAAASSESFEALEYTINCIESVRDKLPPCVIVSLKPDLNQMDQVLASQGEALAKSCGALLFVEADLYDDRPVDNVFAPLLEVLFLKDEHQNCLPTNLGNTEALSNDLKDFLVDEVDNLKEDSFVLKRMAEITLKRTSPTSSRSSAAKSENPSEVSVHQQPTEKLNEFRTASLKSLESSFRTSRLSQAPGSKVDKATSSCCNIV</sequence>
<feature type="region of interest" description="Disordered" evidence="3">
    <location>
        <begin position="344"/>
        <end position="372"/>
    </location>
</feature>
<dbReference type="InterPro" id="IPR027417">
    <property type="entry name" value="P-loop_NTPase"/>
</dbReference>
<dbReference type="GO" id="GO:0003924">
    <property type="term" value="F:GTPase activity"/>
    <property type="evidence" value="ECO:0007669"/>
    <property type="project" value="InterPro"/>
</dbReference>
<dbReference type="OrthoDB" id="265044at2759"/>
<keyword evidence="2" id="KW-0342">GTP-binding</keyword>
<dbReference type="Proteomes" id="UP000092555">
    <property type="component" value="Unassembled WGS sequence"/>
</dbReference>
<dbReference type="Pfam" id="PF00071">
    <property type="entry name" value="Ras"/>
    <property type="match status" value="1"/>
</dbReference>
<comment type="caution">
    <text evidence="4">The sequence shown here is derived from an EMBL/GenBank/DDBJ whole genome shotgun (WGS) entry which is preliminary data.</text>
</comment>
<dbReference type="PANTHER" id="PTHR24070">
    <property type="entry name" value="RAS, DI-RAS, AND RHEB FAMILY MEMBERS OF SMALL GTPASE SUPERFAMILY"/>
    <property type="match status" value="1"/>
</dbReference>
<feature type="region of interest" description="Disordered" evidence="3">
    <location>
        <begin position="386"/>
        <end position="405"/>
    </location>
</feature>
<dbReference type="AlphaFoldDB" id="A0A1A0HGT2"/>
<evidence type="ECO:0000313" key="5">
    <source>
        <dbReference type="Proteomes" id="UP000092555"/>
    </source>
</evidence>